<reference evidence="2" key="1">
    <citation type="submission" date="2019-03" db="EMBL/GenBank/DDBJ databases">
        <title>Afifella sp. nov., isolated from activated sludge.</title>
        <authorList>
            <person name="Li Q."/>
            <person name="Liu Y."/>
        </authorList>
    </citation>
    <scope>NUCLEOTIDE SEQUENCE</scope>
    <source>
        <strain evidence="2">L72</strain>
    </source>
</reference>
<dbReference type="AlphaFoldDB" id="A0A964WT38"/>
<name>A0A964WT38_9HYPH</name>
<dbReference type="NCBIfam" id="TIGR02122">
    <property type="entry name" value="TRAP_TAXI"/>
    <property type="match status" value="1"/>
</dbReference>
<proteinExistence type="predicted"/>
<protein>
    <submittedName>
        <fullName evidence="2">TAXI family TRAP transporter solute-binding subunit</fullName>
    </submittedName>
</protein>
<dbReference type="EMBL" id="SPKJ01000016">
    <property type="protein sequence ID" value="MYZ47541.1"/>
    <property type="molecule type" value="Genomic_DNA"/>
</dbReference>
<accession>A0A964WT38</accession>
<evidence type="ECO:0000313" key="3">
    <source>
        <dbReference type="Proteomes" id="UP000773614"/>
    </source>
</evidence>
<gene>
    <name evidence="2" type="ORF">E4O86_07430</name>
</gene>
<organism evidence="2 3">
    <name type="scientific">Propylenella binzhouense</name>
    <dbReference type="NCBI Taxonomy" id="2555902"/>
    <lineage>
        <taxon>Bacteria</taxon>
        <taxon>Pseudomonadati</taxon>
        <taxon>Pseudomonadota</taxon>
        <taxon>Alphaproteobacteria</taxon>
        <taxon>Hyphomicrobiales</taxon>
        <taxon>Propylenellaceae</taxon>
        <taxon>Propylenella</taxon>
    </lineage>
</organism>
<feature type="region of interest" description="Disordered" evidence="1">
    <location>
        <begin position="1"/>
        <end position="25"/>
    </location>
</feature>
<comment type="caution">
    <text evidence="2">The sequence shown here is derived from an EMBL/GenBank/DDBJ whole genome shotgun (WGS) entry which is preliminary data.</text>
</comment>
<dbReference type="PANTHER" id="PTHR42941:SF1">
    <property type="entry name" value="SLL1037 PROTEIN"/>
    <property type="match status" value="1"/>
</dbReference>
<dbReference type="InterPro" id="IPR011852">
    <property type="entry name" value="TRAP_TAXI"/>
</dbReference>
<evidence type="ECO:0000313" key="2">
    <source>
        <dbReference type="EMBL" id="MYZ47541.1"/>
    </source>
</evidence>
<dbReference type="Proteomes" id="UP000773614">
    <property type="component" value="Unassembled WGS sequence"/>
</dbReference>
<keyword evidence="3" id="KW-1185">Reference proteome</keyword>
<sequence>MRLRPRRVLPPDPVHRPSPAMEMEEEPMRKPVALAGWIAGLFLATAAPALAGPYTMTVCGASPGGLWSLVGAGLDAAMKAAYPGSTITYQTSSGGLANVVQVKGGTCEIGMANDGDLIYAVEGREPFKDKVQGLKAIAVLYDWAPVMWIARKDFAEKYGIKDLNDLKTAKPPVRLAFNRRGLLTSAITEATLEAIGITLDDIKSWGGTVQFQASNEQAELMQNGRIDLLANTLFEGHRSIAEMAQAVDLAMVDVPDEAAKKTIEEFHLKPWTIPASAHDWQKKDAKTVTTSIILFADEKLDEQTAYDITKAMIEHPDRMAAVSSAMSRFKPSIMIDQEAAPFHEGAIRAYKEAGLM</sequence>
<dbReference type="Gene3D" id="3.40.190.10">
    <property type="entry name" value="Periplasmic binding protein-like II"/>
    <property type="match status" value="2"/>
</dbReference>
<dbReference type="PANTHER" id="PTHR42941">
    <property type="entry name" value="SLL1037 PROTEIN"/>
    <property type="match status" value="1"/>
</dbReference>
<evidence type="ECO:0000256" key="1">
    <source>
        <dbReference type="SAM" id="MobiDB-lite"/>
    </source>
</evidence>
<dbReference type="Pfam" id="PF16868">
    <property type="entry name" value="NMT1_3"/>
    <property type="match status" value="1"/>
</dbReference>
<dbReference type="SUPFAM" id="SSF53850">
    <property type="entry name" value="Periplasmic binding protein-like II"/>
    <property type="match status" value="1"/>
</dbReference>